<evidence type="ECO:0008006" key="3">
    <source>
        <dbReference type="Google" id="ProtNLM"/>
    </source>
</evidence>
<dbReference type="PROSITE" id="PS51257">
    <property type="entry name" value="PROKAR_LIPOPROTEIN"/>
    <property type="match status" value="1"/>
</dbReference>
<gene>
    <name evidence="1" type="ORF">D1970_20685</name>
</gene>
<keyword evidence="2" id="KW-1185">Reference proteome</keyword>
<protein>
    <recommendedName>
        <fullName evidence="3">Lipoprotein</fullName>
    </recommendedName>
</protein>
<organism evidence="1 2">
    <name type="scientific">Mesobacillus zeae</name>
    <dbReference type="NCBI Taxonomy" id="1917180"/>
    <lineage>
        <taxon>Bacteria</taxon>
        <taxon>Bacillati</taxon>
        <taxon>Bacillota</taxon>
        <taxon>Bacilli</taxon>
        <taxon>Bacillales</taxon>
        <taxon>Bacillaceae</taxon>
        <taxon>Mesobacillus</taxon>
    </lineage>
</organism>
<accession>A0A398AWB8</accession>
<dbReference type="Proteomes" id="UP000265816">
    <property type="component" value="Unassembled WGS sequence"/>
</dbReference>
<evidence type="ECO:0000313" key="2">
    <source>
        <dbReference type="Proteomes" id="UP000265816"/>
    </source>
</evidence>
<proteinExistence type="predicted"/>
<name>A0A398AWB8_9BACI</name>
<dbReference type="EMBL" id="QWVT01000046">
    <property type="protein sequence ID" value="RID81912.1"/>
    <property type="molecule type" value="Genomic_DNA"/>
</dbReference>
<reference evidence="1 2" key="1">
    <citation type="submission" date="2018-08" db="EMBL/GenBank/DDBJ databases">
        <title>Bacillus jemisoniae sp. nov., Bacillus chryseoplanitiae sp. nov., Bacillus resnikiae sp. nov., and Bacillus frankliniae sp. nov., isolated from Viking spacecraft and associated surfaces.</title>
        <authorList>
            <person name="Seuylemezian A."/>
            <person name="Vaishampayan P."/>
        </authorList>
    </citation>
    <scope>NUCLEOTIDE SEQUENCE [LARGE SCALE GENOMIC DNA]</scope>
    <source>
        <strain evidence="1 2">JJ-247</strain>
    </source>
</reference>
<sequence>MKKCLQLGLLLIIFLTGGCGISKTEDNPKVVLKRAICLKRLHFQTHSPVSLWTPLKRLRMDIIY</sequence>
<evidence type="ECO:0000313" key="1">
    <source>
        <dbReference type="EMBL" id="RID81912.1"/>
    </source>
</evidence>
<comment type="caution">
    <text evidence="1">The sequence shown here is derived from an EMBL/GenBank/DDBJ whole genome shotgun (WGS) entry which is preliminary data.</text>
</comment>
<dbReference type="AlphaFoldDB" id="A0A398AWB8"/>